<dbReference type="AlphaFoldDB" id="A0A7J7M8T8"/>
<feature type="non-terminal residue" evidence="2">
    <location>
        <position position="1"/>
    </location>
</feature>
<feature type="compositionally biased region" description="Basic and acidic residues" evidence="1">
    <location>
        <begin position="74"/>
        <end position="83"/>
    </location>
</feature>
<sequence length="357" mass="39427">AKMHNRQASRQRLIDEDIEAFEASISGRTTMDEGSDLKVLDVITEAPLSMDLPTGEVPITRRHRTIVIEDSKEEETVWGRGRPDSIGNEASSSKTGERSIEFLGGSQDVNEQNFYEMIRVIEGMNAKLTSKDRGLIKWLDIITFYLKNASQNPGPKNSSWNNPMNYIDTLLEASKDWVNTTFDSLGIKREDEGRFPASNRTRYAEDIEDKEKQRTQREDDAVVEDEEMTEAEWQELAVAKQASMVELCEDDLDVASNKEAYVFEDKGYDPDTLEPFPISPELVDGGDLQMKEGGADVVHEAAGSTRGGVETSIIGVTSGRTVDGLVVKGSGSKPSAEGTERIEAEGPVEEEGVTAPI</sequence>
<feature type="compositionally biased region" description="Acidic residues" evidence="1">
    <location>
        <begin position="346"/>
        <end position="357"/>
    </location>
</feature>
<evidence type="ECO:0000313" key="3">
    <source>
        <dbReference type="Proteomes" id="UP000541444"/>
    </source>
</evidence>
<dbReference type="Proteomes" id="UP000541444">
    <property type="component" value="Unassembled WGS sequence"/>
</dbReference>
<protein>
    <submittedName>
        <fullName evidence="2">Uncharacterized protein</fullName>
    </submittedName>
</protein>
<feature type="compositionally biased region" description="Basic and acidic residues" evidence="1">
    <location>
        <begin position="202"/>
        <end position="220"/>
    </location>
</feature>
<organism evidence="2 3">
    <name type="scientific">Kingdonia uniflora</name>
    <dbReference type="NCBI Taxonomy" id="39325"/>
    <lineage>
        <taxon>Eukaryota</taxon>
        <taxon>Viridiplantae</taxon>
        <taxon>Streptophyta</taxon>
        <taxon>Embryophyta</taxon>
        <taxon>Tracheophyta</taxon>
        <taxon>Spermatophyta</taxon>
        <taxon>Magnoliopsida</taxon>
        <taxon>Ranunculales</taxon>
        <taxon>Circaeasteraceae</taxon>
        <taxon>Kingdonia</taxon>
    </lineage>
</organism>
<evidence type="ECO:0000256" key="1">
    <source>
        <dbReference type="SAM" id="MobiDB-lite"/>
    </source>
</evidence>
<feature type="region of interest" description="Disordered" evidence="1">
    <location>
        <begin position="196"/>
        <end position="227"/>
    </location>
</feature>
<proteinExistence type="predicted"/>
<feature type="region of interest" description="Disordered" evidence="1">
    <location>
        <begin position="74"/>
        <end position="97"/>
    </location>
</feature>
<feature type="region of interest" description="Disordered" evidence="1">
    <location>
        <begin position="325"/>
        <end position="357"/>
    </location>
</feature>
<gene>
    <name evidence="2" type="ORF">GIB67_020608</name>
</gene>
<dbReference type="EMBL" id="JACGCM010001700">
    <property type="protein sequence ID" value="KAF6151286.1"/>
    <property type="molecule type" value="Genomic_DNA"/>
</dbReference>
<reference evidence="2 3" key="1">
    <citation type="journal article" date="2020" name="IScience">
        <title>Genome Sequencing of the Endangered Kingdonia uniflora (Circaeasteraceae, Ranunculales) Reveals Potential Mechanisms of Evolutionary Specialization.</title>
        <authorList>
            <person name="Sun Y."/>
            <person name="Deng T."/>
            <person name="Zhang A."/>
            <person name="Moore M.J."/>
            <person name="Landis J.B."/>
            <person name="Lin N."/>
            <person name="Zhang H."/>
            <person name="Zhang X."/>
            <person name="Huang J."/>
            <person name="Zhang X."/>
            <person name="Sun H."/>
            <person name="Wang H."/>
        </authorList>
    </citation>
    <scope>NUCLEOTIDE SEQUENCE [LARGE SCALE GENOMIC DNA]</scope>
    <source>
        <strain evidence="2">TB1705</strain>
        <tissue evidence="2">Leaf</tissue>
    </source>
</reference>
<keyword evidence="3" id="KW-1185">Reference proteome</keyword>
<name>A0A7J7M8T8_9MAGN</name>
<comment type="caution">
    <text evidence="2">The sequence shown here is derived from an EMBL/GenBank/DDBJ whole genome shotgun (WGS) entry which is preliminary data.</text>
</comment>
<evidence type="ECO:0000313" key="2">
    <source>
        <dbReference type="EMBL" id="KAF6151286.1"/>
    </source>
</evidence>
<accession>A0A7J7M8T8</accession>